<dbReference type="PANTHER" id="PTHR30346">
    <property type="entry name" value="TRANSCRIPTIONAL DUAL REGULATOR HCAR-RELATED"/>
    <property type="match status" value="1"/>
</dbReference>
<dbReference type="SUPFAM" id="SSF46785">
    <property type="entry name" value="Winged helix' DNA-binding domain"/>
    <property type="match status" value="1"/>
</dbReference>
<evidence type="ECO:0000256" key="3">
    <source>
        <dbReference type="ARBA" id="ARBA00023125"/>
    </source>
</evidence>
<dbReference type="EMBL" id="PSWU01000012">
    <property type="protein sequence ID" value="PPI14421.1"/>
    <property type="molecule type" value="Genomic_DNA"/>
</dbReference>
<dbReference type="PROSITE" id="PS50931">
    <property type="entry name" value="HTH_LYSR"/>
    <property type="match status" value="1"/>
</dbReference>
<dbReference type="SUPFAM" id="SSF53850">
    <property type="entry name" value="Periplasmic binding protein-like II"/>
    <property type="match status" value="1"/>
</dbReference>
<evidence type="ECO:0000313" key="7">
    <source>
        <dbReference type="EMBL" id="PPI14421.1"/>
    </source>
</evidence>
<dbReference type="Pfam" id="PF03466">
    <property type="entry name" value="LysR_substrate"/>
    <property type="match status" value="1"/>
</dbReference>
<gene>
    <name evidence="7" type="ORF">C5C51_07565</name>
    <name evidence="6" type="ORF">VT73_10690</name>
</gene>
<evidence type="ECO:0000313" key="6">
    <source>
        <dbReference type="EMBL" id="KKM44344.1"/>
    </source>
</evidence>
<dbReference type="InterPro" id="IPR036390">
    <property type="entry name" value="WH_DNA-bd_sf"/>
</dbReference>
<dbReference type="PATRIC" id="fig|145458.8.peg.2429"/>
<name>A0A0U1PRE9_9MICO</name>
<feature type="domain" description="HTH lysR-type" evidence="5">
    <location>
        <begin position="8"/>
        <end position="65"/>
    </location>
</feature>
<dbReference type="AlphaFoldDB" id="A0A0U1PRE9"/>
<comment type="caution">
    <text evidence="6">The sequence shown here is derived from an EMBL/GenBank/DDBJ whole genome shotgun (WGS) entry which is preliminary data.</text>
</comment>
<accession>A0A0U1PRE9</accession>
<reference evidence="7 9" key="2">
    <citation type="submission" date="2018-02" db="EMBL/GenBank/DDBJ databases">
        <title>Bacteriophage NCPPB3778 and a type I-E CRISPR drive the evolution of the US Biological Select Agent, Rathayibacter toxicus.</title>
        <authorList>
            <person name="Davis E.W.II."/>
            <person name="Tabima J.F."/>
            <person name="Weisberg A.J."/>
            <person name="Lopes L.D."/>
            <person name="Wiseman M.S."/>
            <person name="Wiseman M.S."/>
            <person name="Pupko T."/>
            <person name="Belcher M.S."/>
            <person name="Sechler A.J."/>
            <person name="Tancos M.A."/>
            <person name="Schroeder B.K."/>
            <person name="Murray T.D."/>
            <person name="Luster D.G."/>
            <person name="Schneider W.L."/>
            <person name="Rogers E."/>
            <person name="Andreote F.D."/>
            <person name="Grunwald N.J."/>
            <person name="Putnam M.L."/>
            <person name="Chang J.H."/>
        </authorList>
    </citation>
    <scope>NUCLEOTIDE SEQUENCE [LARGE SCALE GENOMIC DNA]</scope>
    <source>
        <strain evidence="7 9">FH99</strain>
    </source>
</reference>
<evidence type="ECO:0000313" key="9">
    <source>
        <dbReference type="Proteomes" id="UP000237966"/>
    </source>
</evidence>
<proteinExistence type="inferred from homology"/>
<dbReference type="eggNOG" id="COG0583">
    <property type="taxonomic scope" value="Bacteria"/>
</dbReference>
<evidence type="ECO:0000256" key="4">
    <source>
        <dbReference type="ARBA" id="ARBA00023163"/>
    </source>
</evidence>
<keyword evidence="2" id="KW-0805">Transcription regulation</keyword>
<sequence>MNHSLNDISVRHLRYVLMIAEAGSVTAAAERLHVAQPSMSQQLRKLEQRLGTPLFERTRTGLVPTVQAREFLANVSLLVANLEQAAHALSSTSTPWRTGVGMSLGAEVVARAEAAIRRHEADARLILSSAPSSDIIRSIRHGTLDLGLVRAPVLNRVLVETSIVTHELGIVVGPDHPLTLGGPVTWNALRCMRLLWFSSEWAPGYSAYVLDHLAAHGWNPELEEGPDRLVVFQHRLMSDASLVALRPRGATAANPPLRWLPFADDPPLEHIVLIATAGTRAARVIHSLEQNS</sequence>
<organism evidence="6 8">
    <name type="scientific">Rathayibacter toxicus</name>
    <dbReference type="NCBI Taxonomy" id="145458"/>
    <lineage>
        <taxon>Bacteria</taxon>
        <taxon>Bacillati</taxon>
        <taxon>Actinomycetota</taxon>
        <taxon>Actinomycetes</taxon>
        <taxon>Micrococcales</taxon>
        <taxon>Microbacteriaceae</taxon>
        <taxon>Rathayibacter</taxon>
    </lineage>
</organism>
<evidence type="ECO:0000256" key="1">
    <source>
        <dbReference type="ARBA" id="ARBA00009437"/>
    </source>
</evidence>
<dbReference type="Proteomes" id="UP000237966">
    <property type="component" value="Unassembled WGS sequence"/>
</dbReference>
<dbReference type="KEGG" id="rtc:APU90_09335"/>
<dbReference type="PRINTS" id="PR00039">
    <property type="entry name" value="HTHLYSR"/>
</dbReference>
<dbReference type="STRING" id="145458.APU90_09335"/>
<reference evidence="6 8" key="1">
    <citation type="submission" date="2015-04" db="EMBL/GenBank/DDBJ databases">
        <title>Draft genome sequence of Rathayibacter toxicus strain FH-142 (AKA 70134 or CS 32), a Western Australian isolate.</title>
        <authorList>
            <consortium name="Consortium for Microbial Forensics and Genomics (microFORGE)"/>
            <person name="Knight B.M."/>
            <person name="Roberts D.P."/>
            <person name="Lin D."/>
            <person name="Hari K."/>
            <person name="Fletcher J."/>
            <person name="Melcher U."/>
            <person name="Blagden T."/>
            <person name="Luster D.G."/>
            <person name="Sechler A.J."/>
            <person name="Schneider W.L."/>
            <person name="Winegar R.A."/>
        </authorList>
    </citation>
    <scope>NUCLEOTIDE SEQUENCE [LARGE SCALE GENOMIC DNA]</scope>
    <source>
        <strain evidence="6 8">FH142</strain>
    </source>
</reference>
<evidence type="ECO:0000256" key="2">
    <source>
        <dbReference type="ARBA" id="ARBA00023015"/>
    </source>
</evidence>
<dbReference type="Gene3D" id="3.40.190.290">
    <property type="match status" value="1"/>
</dbReference>
<dbReference type="PANTHER" id="PTHR30346:SF17">
    <property type="entry name" value="LYSR FAMILY TRANSCRIPTIONAL REGULATOR"/>
    <property type="match status" value="1"/>
</dbReference>
<dbReference type="InterPro" id="IPR005119">
    <property type="entry name" value="LysR_subst-bd"/>
</dbReference>
<dbReference type="InterPro" id="IPR000847">
    <property type="entry name" value="LysR_HTH_N"/>
</dbReference>
<keyword evidence="3" id="KW-0238">DNA-binding</keyword>
<dbReference type="FunFam" id="1.10.10.10:FF:000001">
    <property type="entry name" value="LysR family transcriptional regulator"/>
    <property type="match status" value="1"/>
</dbReference>
<dbReference type="GO" id="GO:0003677">
    <property type="term" value="F:DNA binding"/>
    <property type="evidence" value="ECO:0007669"/>
    <property type="project" value="UniProtKB-KW"/>
</dbReference>
<dbReference type="GO" id="GO:0032993">
    <property type="term" value="C:protein-DNA complex"/>
    <property type="evidence" value="ECO:0007669"/>
    <property type="project" value="TreeGrafter"/>
</dbReference>
<dbReference type="GeneID" id="93666808"/>
<dbReference type="Proteomes" id="UP000052979">
    <property type="component" value="Unassembled WGS sequence"/>
</dbReference>
<dbReference type="Gene3D" id="1.10.10.10">
    <property type="entry name" value="Winged helix-like DNA-binding domain superfamily/Winged helix DNA-binding domain"/>
    <property type="match status" value="1"/>
</dbReference>
<dbReference type="GO" id="GO:0003700">
    <property type="term" value="F:DNA-binding transcription factor activity"/>
    <property type="evidence" value="ECO:0007669"/>
    <property type="project" value="InterPro"/>
</dbReference>
<keyword evidence="4" id="KW-0804">Transcription</keyword>
<dbReference type="RefSeq" id="WP_042734181.1">
    <property type="nucleotide sequence ID" value="NZ_CP010848.1"/>
</dbReference>
<keyword evidence="8" id="KW-1185">Reference proteome</keyword>
<comment type="similarity">
    <text evidence="1">Belongs to the LysR transcriptional regulatory family.</text>
</comment>
<dbReference type="OrthoDB" id="3176554at2"/>
<protein>
    <submittedName>
        <fullName evidence="7">LysR family transcriptional regulator</fullName>
    </submittedName>
</protein>
<dbReference type="Pfam" id="PF00126">
    <property type="entry name" value="HTH_1"/>
    <property type="match status" value="1"/>
</dbReference>
<dbReference type="InterPro" id="IPR036388">
    <property type="entry name" value="WH-like_DNA-bd_sf"/>
</dbReference>
<evidence type="ECO:0000259" key="5">
    <source>
        <dbReference type="PROSITE" id="PS50931"/>
    </source>
</evidence>
<dbReference type="EMBL" id="LBFI01000057">
    <property type="protein sequence ID" value="KKM44344.1"/>
    <property type="molecule type" value="Genomic_DNA"/>
</dbReference>
<evidence type="ECO:0000313" key="8">
    <source>
        <dbReference type="Proteomes" id="UP000052979"/>
    </source>
</evidence>